<feature type="domain" description="DUF1588" evidence="3">
    <location>
        <begin position="689"/>
        <end position="786"/>
    </location>
</feature>
<dbReference type="InterPro" id="IPR013042">
    <property type="entry name" value="DUF1592"/>
</dbReference>
<name>A0A518E4I4_9BACT</name>
<feature type="domain" description="DUF1587" evidence="2">
    <location>
        <begin position="193"/>
        <end position="257"/>
    </location>
</feature>
<dbReference type="Pfam" id="PF07626">
    <property type="entry name" value="PSD3"/>
    <property type="match status" value="1"/>
</dbReference>
<keyword evidence="8" id="KW-1185">Reference proteome</keyword>
<feature type="domain" description="Cytochrome C Planctomycete-type" evidence="5">
    <location>
        <begin position="109"/>
        <end position="155"/>
    </location>
</feature>
<dbReference type="Pfam" id="PF07624">
    <property type="entry name" value="PSD2"/>
    <property type="match status" value="1"/>
</dbReference>
<dbReference type="EMBL" id="CP036433">
    <property type="protein sequence ID" value="QDU99011.1"/>
    <property type="molecule type" value="Genomic_DNA"/>
</dbReference>
<feature type="domain" description="DUF1592" evidence="4">
    <location>
        <begin position="543"/>
        <end position="670"/>
    </location>
</feature>
<dbReference type="InterPro" id="IPR013036">
    <property type="entry name" value="DUF1587"/>
</dbReference>
<evidence type="ECO:0000259" key="5">
    <source>
        <dbReference type="Pfam" id="PF07635"/>
    </source>
</evidence>
<dbReference type="InterPro" id="IPR011478">
    <property type="entry name" value="DUF1585"/>
</dbReference>
<evidence type="ECO:0008006" key="9">
    <source>
        <dbReference type="Google" id="ProtNLM"/>
    </source>
</evidence>
<sequence length="883" mass="98095">MPGAETDRPVSQSLRLAAGAGKEISKGSTNGYTGGSPALVVVDVVAFERVVMEPLQPSRFCEFPRMLKHLLSIAVALGLLLPALAQAVEPTGRLKVFQAEVLPLLKTHCMRCHGAEQQEGDLSLSQLNPDLVQGSDAETWHDVLNKLNLGQMPPAKEPQPTPAERKLLTDWLTSELQHAIDARRSTGGRVVFRRLTNYEYQNTMRDLIGLDLNYAAELPPESTSPEGFQNNGASLGVSAMQIEYYLQAARNALRKAIVSGPRPESHSFAQEIRPLVLEDFDTTGMKPQQIENKRQNLLKNFRKKQKGAAARLEPKDTSSYYQTVVQQFPREGDILIRITAEAAATPEVGFPRLQVALGVRADTQSPERILGEADVTAPAGQPQVLEFRGRIEDFPLPGHNPKFPGLRINLRNVYQGPVVVTKDTEEKADRESAPAIVLKSIEFLGPVSTSWPPESHTQILFPRDESLSESEYARQVLERFLRRAYRRPATEADLEPLLAFFAEVRPTSPTLEEAFRETLSLALISPDFLYLVEPRTDAGRQPLTDHELASRLSYFLWSTMPDAPLMAAADAGQLRQPEQLAAQVTRMLDDPRSGQFVKHFSNQWLNLSGLTRVAVNPQFYGKFDDRLKDDMQRETQQFFAEILNNQLSALLLIDSDFVMLNRPLAEHYGLPGPRGMDFERVPLEADSIRGGLLTQGSFLLTNSNGEDSHPIRRAVWLLDRLLDNPPAPPPPDVPELDSKSPSVAGLPLKQQLEMHRAKESCNGCHRGIDPWGVAFENFDAVGQWRTIVTGRGRKPAPVDAAAVLPDGTEVAGVADLQRYLLEKQQQPFARSLAKRVLVYALGRSLELPDEAIVDELTAQFASDDYRLDQLIARIVASEPFQTK</sequence>
<dbReference type="InterPro" id="IPR013039">
    <property type="entry name" value="DUF1588"/>
</dbReference>
<proteinExistence type="predicted"/>
<feature type="domain" description="DUF1595" evidence="6">
    <location>
        <begin position="472"/>
        <end position="533"/>
    </location>
</feature>
<dbReference type="Gene3D" id="1.10.760.10">
    <property type="entry name" value="Cytochrome c-like domain"/>
    <property type="match status" value="1"/>
</dbReference>
<evidence type="ECO:0000259" key="1">
    <source>
        <dbReference type="Pfam" id="PF07624"/>
    </source>
</evidence>
<dbReference type="Pfam" id="PF07627">
    <property type="entry name" value="PSCyt3"/>
    <property type="match status" value="1"/>
</dbReference>
<feature type="domain" description="DUF1585" evidence="1">
    <location>
        <begin position="806"/>
        <end position="880"/>
    </location>
</feature>
<evidence type="ECO:0000259" key="4">
    <source>
        <dbReference type="Pfam" id="PF07631"/>
    </source>
</evidence>
<evidence type="ECO:0000259" key="2">
    <source>
        <dbReference type="Pfam" id="PF07626"/>
    </source>
</evidence>
<accession>A0A518E4I4</accession>
<dbReference type="GO" id="GO:0009055">
    <property type="term" value="F:electron transfer activity"/>
    <property type="evidence" value="ECO:0007669"/>
    <property type="project" value="InterPro"/>
</dbReference>
<dbReference type="SUPFAM" id="SSF46626">
    <property type="entry name" value="Cytochrome c"/>
    <property type="match status" value="1"/>
</dbReference>
<organism evidence="7 8">
    <name type="scientific">Lignipirellula cremea</name>
    <dbReference type="NCBI Taxonomy" id="2528010"/>
    <lineage>
        <taxon>Bacteria</taxon>
        <taxon>Pseudomonadati</taxon>
        <taxon>Planctomycetota</taxon>
        <taxon>Planctomycetia</taxon>
        <taxon>Pirellulales</taxon>
        <taxon>Pirellulaceae</taxon>
        <taxon>Lignipirellula</taxon>
    </lineage>
</organism>
<reference evidence="7 8" key="1">
    <citation type="submission" date="2019-02" db="EMBL/GenBank/DDBJ databases">
        <title>Deep-cultivation of Planctomycetes and their phenomic and genomic characterization uncovers novel biology.</title>
        <authorList>
            <person name="Wiegand S."/>
            <person name="Jogler M."/>
            <person name="Boedeker C."/>
            <person name="Pinto D."/>
            <person name="Vollmers J."/>
            <person name="Rivas-Marin E."/>
            <person name="Kohn T."/>
            <person name="Peeters S.H."/>
            <person name="Heuer A."/>
            <person name="Rast P."/>
            <person name="Oberbeckmann S."/>
            <person name="Bunk B."/>
            <person name="Jeske O."/>
            <person name="Meyerdierks A."/>
            <person name="Storesund J.E."/>
            <person name="Kallscheuer N."/>
            <person name="Luecker S."/>
            <person name="Lage O.M."/>
            <person name="Pohl T."/>
            <person name="Merkel B.J."/>
            <person name="Hornburger P."/>
            <person name="Mueller R.-W."/>
            <person name="Bruemmer F."/>
            <person name="Labrenz M."/>
            <person name="Spormann A.M."/>
            <person name="Op den Camp H."/>
            <person name="Overmann J."/>
            <person name="Amann R."/>
            <person name="Jetten M.S.M."/>
            <person name="Mascher T."/>
            <person name="Medema M.H."/>
            <person name="Devos D.P."/>
            <person name="Kaster A.-K."/>
            <person name="Ovreas L."/>
            <person name="Rohde M."/>
            <person name="Galperin M.Y."/>
            <person name="Jogler C."/>
        </authorList>
    </citation>
    <scope>NUCLEOTIDE SEQUENCE [LARGE SCALE GENOMIC DNA]</scope>
    <source>
        <strain evidence="7 8">Pla85_3_4</strain>
    </source>
</reference>
<evidence type="ECO:0000259" key="6">
    <source>
        <dbReference type="Pfam" id="PF07637"/>
    </source>
</evidence>
<dbReference type="InterPro" id="IPR036909">
    <property type="entry name" value="Cyt_c-like_dom_sf"/>
</dbReference>
<evidence type="ECO:0000259" key="3">
    <source>
        <dbReference type="Pfam" id="PF07627"/>
    </source>
</evidence>
<dbReference type="GO" id="GO:0020037">
    <property type="term" value="F:heme binding"/>
    <property type="evidence" value="ECO:0007669"/>
    <property type="project" value="InterPro"/>
</dbReference>
<dbReference type="Pfam" id="PF07637">
    <property type="entry name" value="PSD5"/>
    <property type="match status" value="1"/>
</dbReference>
<evidence type="ECO:0000313" key="7">
    <source>
        <dbReference type="EMBL" id="QDU99011.1"/>
    </source>
</evidence>
<dbReference type="InterPro" id="IPR011429">
    <property type="entry name" value="Cyt_c_Planctomycete-type"/>
</dbReference>
<gene>
    <name evidence="7" type="ORF">Pla8534_69220</name>
</gene>
<dbReference type="Pfam" id="PF07635">
    <property type="entry name" value="PSCyt1"/>
    <property type="match status" value="1"/>
</dbReference>
<dbReference type="InterPro" id="IPR013043">
    <property type="entry name" value="DUF1595"/>
</dbReference>
<dbReference type="Proteomes" id="UP000317648">
    <property type="component" value="Chromosome"/>
</dbReference>
<protein>
    <recommendedName>
        <fullName evidence="9">Planctomycete cytochrome C</fullName>
    </recommendedName>
</protein>
<dbReference type="OrthoDB" id="175242at2"/>
<evidence type="ECO:0000313" key="8">
    <source>
        <dbReference type="Proteomes" id="UP000317648"/>
    </source>
</evidence>
<dbReference type="Pfam" id="PF07631">
    <property type="entry name" value="PSD4"/>
    <property type="match status" value="1"/>
</dbReference>
<dbReference type="KEGG" id="lcre:Pla8534_69220"/>
<dbReference type="AlphaFoldDB" id="A0A518E4I4"/>